<evidence type="ECO:0000313" key="4">
    <source>
        <dbReference type="EMBL" id="GHI85124.1"/>
    </source>
</evidence>
<dbReference type="Pfam" id="PF04430">
    <property type="entry name" value="DUF498"/>
    <property type="match status" value="1"/>
</dbReference>
<feature type="region of interest" description="Disordered" evidence="3">
    <location>
        <begin position="1"/>
        <end position="20"/>
    </location>
</feature>
<dbReference type="FunFam" id="3.40.1230.10:FF:000001">
    <property type="entry name" value="Adipogenesis-associated, Mth938 domain-containing"/>
    <property type="match status" value="1"/>
</dbReference>
<evidence type="ECO:0000256" key="3">
    <source>
        <dbReference type="SAM" id="MobiDB-lite"/>
    </source>
</evidence>
<sequence length="138" mass="14943">MTDADTRPPHTGAPAAPPVSPRIEHLEWGLMEVEGLAPGKDFVLYPGGGHAWDWSRHGTRHEPGVQPADVQELIERGAEVVVLSLGMDERLRIAGPTLELLREAGAEAHMHETRIAVSLYNTLTTGNRPVGGLFHSTC</sequence>
<evidence type="ECO:0000256" key="1">
    <source>
        <dbReference type="ARBA" id="ARBA00004496"/>
    </source>
</evidence>
<protein>
    <submittedName>
        <fullName evidence="4">Uncharacterized protein</fullName>
    </submittedName>
</protein>
<accession>A0A919GWC2</accession>
<reference evidence="4" key="1">
    <citation type="submission" date="2020-09" db="EMBL/GenBank/DDBJ databases">
        <title>Whole genome shotgun sequence of Streptomyces xanthophaeus NBRC 12829.</title>
        <authorList>
            <person name="Komaki H."/>
            <person name="Tamura T."/>
        </authorList>
    </citation>
    <scope>NUCLEOTIDE SEQUENCE</scope>
    <source>
        <strain evidence="4">NBRC 12829</strain>
    </source>
</reference>
<proteinExistence type="predicted"/>
<dbReference type="Gene3D" id="3.40.1230.10">
    <property type="entry name" value="MTH938-like"/>
    <property type="match status" value="1"/>
</dbReference>
<dbReference type="Proteomes" id="UP000600026">
    <property type="component" value="Unassembled WGS sequence"/>
</dbReference>
<dbReference type="PANTHER" id="PTHR15811:SF5">
    <property type="entry name" value="MTH938 DOMAIN-CONTAINING PROTEIN"/>
    <property type="match status" value="1"/>
</dbReference>
<keyword evidence="5" id="KW-1185">Reference proteome</keyword>
<name>A0A919GWC2_9ACTN</name>
<dbReference type="GO" id="GO:0005737">
    <property type="term" value="C:cytoplasm"/>
    <property type="evidence" value="ECO:0007669"/>
    <property type="project" value="UniProtKB-SubCell"/>
</dbReference>
<gene>
    <name evidence="4" type="ORF">Sxan_24880</name>
</gene>
<evidence type="ECO:0000256" key="2">
    <source>
        <dbReference type="ARBA" id="ARBA00022490"/>
    </source>
</evidence>
<comment type="subcellular location">
    <subcellularLocation>
        <location evidence="1">Cytoplasm</location>
    </subcellularLocation>
</comment>
<dbReference type="AlphaFoldDB" id="A0A919GWC2"/>
<dbReference type="SUPFAM" id="SSF64076">
    <property type="entry name" value="MTH938-like"/>
    <property type="match status" value="1"/>
</dbReference>
<dbReference type="InterPro" id="IPR007523">
    <property type="entry name" value="NDUFAF3/AAMDC"/>
</dbReference>
<organism evidence="4 5">
    <name type="scientific">Streptomyces xanthophaeus</name>
    <dbReference type="NCBI Taxonomy" id="67385"/>
    <lineage>
        <taxon>Bacteria</taxon>
        <taxon>Bacillati</taxon>
        <taxon>Actinomycetota</taxon>
        <taxon>Actinomycetes</taxon>
        <taxon>Kitasatosporales</taxon>
        <taxon>Streptomycetaceae</taxon>
        <taxon>Streptomyces</taxon>
    </lineage>
</organism>
<dbReference type="PANTHER" id="PTHR15811">
    <property type="entry name" value="MTH938 DOMAIN-CONTAINING PROTEIN"/>
    <property type="match status" value="1"/>
</dbReference>
<keyword evidence="2" id="KW-0963">Cytoplasm</keyword>
<dbReference type="InterPro" id="IPR036748">
    <property type="entry name" value="MTH938-like_sf"/>
</dbReference>
<dbReference type="EMBL" id="BNEE01000006">
    <property type="protein sequence ID" value="GHI85124.1"/>
    <property type="molecule type" value="Genomic_DNA"/>
</dbReference>
<comment type="caution">
    <text evidence="4">The sequence shown here is derived from an EMBL/GenBank/DDBJ whole genome shotgun (WGS) entry which is preliminary data.</text>
</comment>
<dbReference type="OrthoDB" id="1493668at2"/>
<dbReference type="RefSeq" id="WP_078904538.1">
    <property type="nucleotide sequence ID" value="NZ_BNEE01000006.1"/>
</dbReference>
<evidence type="ECO:0000313" key="5">
    <source>
        <dbReference type="Proteomes" id="UP000600026"/>
    </source>
</evidence>